<sequence>MRVHRNLQQGISTLLITAVLALLMALYVFGVLAVETFNAKKTQNAVVTKELKTRADAELQCAKEIVLSSGDLAAAHDFSSCSKAKIELEQIDVNNYELRSIVADLVSEGQAVSKVILSNYGLSGPTAAISSTGNLVFNVSQTIDPYEGDKVGTGYNCSAIRTGGTFTLQDNADLVVRHPLDQNGQPKKGEDGNVIKCNSSHLTESPKSRADYKLDIAENVKDMDLFEENFGIPREEWAKAKEKFQEFLTPTMVTQDIVVGHGTDGTPITKSVTFPKVVDCGKKIQAIIDANKALKPGEEKKKIEYIWVEGSCDLSGMKYEQTAPDTAGVTVVVKDGFIHTSVPTSFHGNLYMLDVAMTNEQLKAAWANSKLDVYMAGRNVDLANVPFYFHGTFQTQGAFNLDSPNRDSHVFGAFQPGYSKGKAMPGTPLFPQVKILNGSWHDF</sequence>
<dbReference type="PATRIC" id="fig|1195763.3.peg.3260"/>
<evidence type="ECO:0000313" key="3">
    <source>
        <dbReference type="EMBL" id="KLV04498.1"/>
    </source>
</evidence>
<accession>A0A0J1GXV5</accession>
<protein>
    <submittedName>
        <fullName evidence="3">Uncharacterized protein</fullName>
    </submittedName>
</protein>
<dbReference type="RefSeq" id="WP_047879755.1">
    <property type="nucleotide sequence ID" value="NZ_LDOT01000022.1"/>
</dbReference>
<keyword evidence="2" id="KW-0812">Transmembrane</keyword>
<proteinExistence type="predicted"/>
<feature type="transmembrane region" description="Helical" evidence="2">
    <location>
        <begin position="12"/>
        <end position="34"/>
    </location>
</feature>
<comment type="caution">
    <text evidence="3">The sequence shown here is derived from an EMBL/GenBank/DDBJ whole genome shotgun (WGS) entry which is preliminary data.</text>
</comment>
<organism evidence="3 4">
    <name type="scientific">Photobacterium aquae</name>
    <dbReference type="NCBI Taxonomy" id="1195763"/>
    <lineage>
        <taxon>Bacteria</taxon>
        <taxon>Pseudomonadati</taxon>
        <taxon>Pseudomonadota</taxon>
        <taxon>Gammaproteobacteria</taxon>
        <taxon>Vibrionales</taxon>
        <taxon>Vibrionaceae</taxon>
        <taxon>Photobacterium</taxon>
    </lineage>
</organism>
<evidence type="ECO:0000313" key="4">
    <source>
        <dbReference type="Proteomes" id="UP000036097"/>
    </source>
</evidence>
<dbReference type="AlphaFoldDB" id="A0A0J1GXV5"/>
<dbReference type="STRING" id="1195763.ABT56_15330"/>
<keyword evidence="2" id="KW-1133">Transmembrane helix</keyword>
<keyword evidence="4" id="KW-1185">Reference proteome</keyword>
<reference evidence="3 4" key="1">
    <citation type="submission" date="2015-05" db="EMBL/GenBank/DDBJ databases">
        <title>Photobacterium galathea sp. nov.</title>
        <authorList>
            <person name="Machado H."/>
            <person name="Gram L."/>
        </authorList>
    </citation>
    <scope>NUCLEOTIDE SEQUENCE [LARGE SCALE GENOMIC DNA]</scope>
    <source>
        <strain evidence="3 4">CGMCC 1.12159</strain>
    </source>
</reference>
<keyword evidence="2" id="KW-0472">Membrane</keyword>
<dbReference type="OrthoDB" id="5814101at2"/>
<evidence type="ECO:0000256" key="1">
    <source>
        <dbReference type="SAM" id="MobiDB-lite"/>
    </source>
</evidence>
<dbReference type="EMBL" id="LDOT01000022">
    <property type="protein sequence ID" value="KLV04498.1"/>
    <property type="molecule type" value="Genomic_DNA"/>
</dbReference>
<evidence type="ECO:0000256" key="2">
    <source>
        <dbReference type="SAM" id="Phobius"/>
    </source>
</evidence>
<dbReference type="Proteomes" id="UP000036097">
    <property type="component" value="Unassembled WGS sequence"/>
</dbReference>
<feature type="region of interest" description="Disordered" evidence="1">
    <location>
        <begin position="181"/>
        <end position="205"/>
    </location>
</feature>
<gene>
    <name evidence="3" type="ORF">ABT56_15330</name>
</gene>
<name>A0A0J1GXV5_9GAMM</name>